<sequence>MSVPVAYVVRSGLVEGAHFGSAVVVDAQGKVEWSIGDVSTAMFPRSSSKLMQGLAMVRNGLPLKDELLALACASHSGEDFHLAGVQDILNAANLDTSALQCPVDWPLDEIERDTLLAAGLGKSSSYMNCSGKHSAMLFTCVLNGWDTDTYLKATHPLQLACKETIEEITGEKVEHIGVDGCGAPLMSTTLVGLARAFSKFAGPAADAEQKKITAAIRANPEYLGGTRRDVTKLMQGVPSLVAKDGAEAVYGVGLGDGRALALKIEDGADRARIVVAMAILQNVMGVVSQEVERQLDSQELFGGGVHVGKVIPAFSV</sequence>
<proteinExistence type="predicted"/>
<dbReference type="PANTHER" id="PTHR42110:SF1">
    <property type="entry name" value="L-ASPARAGINASE, PUTATIVE (AFU_ORTHOLOGUE AFUA_3G11890)-RELATED"/>
    <property type="match status" value="1"/>
</dbReference>
<dbReference type="EMBL" id="JNSL01000016">
    <property type="protein sequence ID" value="KGA21001.1"/>
    <property type="molecule type" value="Genomic_DNA"/>
</dbReference>
<dbReference type="InterPro" id="IPR010349">
    <property type="entry name" value="Asparaginase_II"/>
</dbReference>
<dbReference type="Pfam" id="PF06089">
    <property type="entry name" value="Asparaginase_II"/>
    <property type="match status" value="1"/>
</dbReference>
<evidence type="ECO:0000313" key="1">
    <source>
        <dbReference type="EMBL" id="KGA21001.1"/>
    </source>
</evidence>
<name>A0A094R291_9ZZZZ</name>
<evidence type="ECO:0008006" key="2">
    <source>
        <dbReference type="Google" id="ProtNLM"/>
    </source>
</evidence>
<protein>
    <recommendedName>
        <fullName evidence="2">Asparaginase</fullName>
    </recommendedName>
</protein>
<gene>
    <name evidence="1" type="ORF">GM51_4250</name>
</gene>
<reference evidence="1" key="1">
    <citation type="submission" date="2014-06" db="EMBL/GenBank/DDBJ databases">
        <title>Key roles for freshwater Actinobacteria revealed by deep metagenomic sequencing.</title>
        <authorList>
            <person name="Ghai R."/>
            <person name="Mizuno C.M."/>
            <person name="Picazo A."/>
            <person name="Camacho A."/>
            <person name="Rodriguez-Valera F."/>
        </authorList>
    </citation>
    <scope>NUCLEOTIDE SEQUENCE</scope>
</reference>
<dbReference type="PANTHER" id="PTHR42110">
    <property type="entry name" value="L-ASPARAGINASE, PUTATIVE (AFU_ORTHOLOGUE AFUA_3G11890)-RELATED"/>
    <property type="match status" value="1"/>
</dbReference>
<organism evidence="1">
    <name type="scientific">freshwater metagenome</name>
    <dbReference type="NCBI Taxonomy" id="449393"/>
    <lineage>
        <taxon>unclassified sequences</taxon>
        <taxon>metagenomes</taxon>
        <taxon>ecological metagenomes</taxon>
    </lineage>
</organism>
<accession>A0A094R291</accession>
<dbReference type="AlphaFoldDB" id="A0A094R291"/>
<comment type="caution">
    <text evidence="1">The sequence shown here is derived from an EMBL/GenBank/DDBJ whole genome shotgun (WGS) entry which is preliminary data.</text>
</comment>